<dbReference type="EMBL" id="MN740070">
    <property type="protein sequence ID" value="QHT86506.1"/>
    <property type="molecule type" value="Genomic_DNA"/>
</dbReference>
<dbReference type="SUPFAM" id="SSF110849">
    <property type="entry name" value="ParB/Sulfiredoxin"/>
    <property type="match status" value="1"/>
</dbReference>
<sequence length="162" mass="19660">MPQTFSDNKKIYSVDMMFAYINIFKPKCRKVNIDQFSATLNYKGWGDPKKKIFYSANMVLNDPKKYKDEMKRIKNADLKYPIIVYKNYIVDGVHRLTKTILSRKTTINAYIFDDKMMKLFLLDKNKDWDKIDKIQIYNYIELFIKHFLEKRKYIHHHIQNLN</sequence>
<accession>A0A6C0I2D0</accession>
<dbReference type="InterPro" id="IPR036086">
    <property type="entry name" value="ParB/Sulfiredoxin_sf"/>
</dbReference>
<protein>
    <submittedName>
        <fullName evidence="1">Uncharacterized protein</fullName>
    </submittedName>
</protein>
<name>A0A6C0I2D0_9ZZZZ</name>
<dbReference type="AlphaFoldDB" id="A0A6C0I2D0"/>
<evidence type="ECO:0000313" key="1">
    <source>
        <dbReference type="EMBL" id="QHT86506.1"/>
    </source>
</evidence>
<reference evidence="1" key="1">
    <citation type="journal article" date="2020" name="Nature">
        <title>Giant virus diversity and host interactions through global metagenomics.</title>
        <authorList>
            <person name="Schulz F."/>
            <person name="Roux S."/>
            <person name="Paez-Espino D."/>
            <person name="Jungbluth S."/>
            <person name="Walsh D.A."/>
            <person name="Denef V.J."/>
            <person name="McMahon K.D."/>
            <person name="Konstantinidis K.T."/>
            <person name="Eloe-Fadrosh E.A."/>
            <person name="Kyrpides N.C."/>
            <person name="Woyke T."/>
        </authorList>
    </citation>
    <scope>NUCLEOTIDE SEQUENCE</scope>
    <source>
        <strain evidence="1">GVMAG-M-3300023184-186</strain>
    </source>
</reference>
<proteinExistence type="predicted"/>
<organism evidence="1">
    <name type="scientific">viral metagenome</name>
    <dbReference type="NCBI Taxonomy" id="1070528"/>
    <lineage>
        <taxon>unclassified sequences</taxon>
        <taxon>metagenomes</taxon>
        <taxon>organismal metagenomes</taxon>
    </lineage>
</organism>